<evidence type="ECO:0000313" key="4">
    <source>
        <dbReference type="Proteomes" id="UP000826234"/>
    </source>
</evidence>
<sequence length="465" mass="54073">MEETDVLFLVKILEELDNKDMRRLKCCLNTKGYNGKTIPQSKLPDQDMNAEKVADLLMNYYHPEHLEALRHALDAIPKKILVEKVSIKIDAGKLIAIRAFPDEYFPQQKEHGNQTEEVDDAPAEKLKSSERPSYNDLILPFENVYLIPPGEFRLSDMEDYATANQDLLIEDLKKHLEPSAFKKLEEDLASRALKNGFMFTGPEYYTLFINRELQRFLRNVSAGKKSQKIPSKILDILFFPKRKGKREAMDKDKIDSNLLFAQQMTQSKEKKQIPSSSTDEQKPGDERKELPTNKEKGDAQISKEDIFTKNDNRSDVKSKEYLANNEKNIHISTQDTSTEGLDVNCDDEGAGEYPDVDCDEQEPVYEGKKDAVTFTASKKTNKKVPENERYEVLGRAIRKHYKEKRYCFDLICIRQHKKYYCFIAQDVLLFRLEEETEYRILRSLQDFSKLKKNLEFELQFNMAIL</sequence>
<accession>A0ABQ7TB37</accession>
<comment type="caution">
    <text evidence="3">The sequence shown here is derived from an EMBL/GenBank/DDBJ whole genome shotgun (WGS) entry which is preliminary data.</text>
</comment>
<evidence type="ECO:0000256" key="1">
    <source>
        <dbReference type="SAM" id="MobiDB-lite"/>
    </source>
</evidence>
<dbReference type="InterPro" id="IPR004020">
    <property type="entry name" value="DAPIN"/>
</dbReference>
<feature type="non-terminal residue" evidence="3">
    <location>
        <position position="465"/>
    </location>
</feature>
<feature type="region of interest" description="Disordered" evidence="1">
    <location>
        <begin position="264"/>
        <end position="312"/>
    </location>
</feature>
<dbReference type="Gene3D" id="1.10.533.10">
    <property type="entry name" value="Death Domain, Fas"/>
    <property type="match status" value="1"/>
</dbReference>
<dbReference type="InterPro" id="IPR011029">
    <property type="entry name" value="DEATH-like_dom_sf"/>
</dbReference>
<organism evidence="3 4">
    <name type="scientific">Phrynosoma platyrhinos</name>
    <name type="common">Desert horned lizard</name>
    <dbReference type="NCBI Taxonomy" id="52577"/>
    <lineage>
        <taxon>Eukaryota</taxon>
        <taxon>Metazoa</taxon>
        <taxon>Chordata</taxon>
        <taxon>Craniata</taxon>
        <taxon>Vertebrata</taxon>
        <taxon>Euteleostomi</taxon>
        <taxon>Lepidosauria</taxon>
        <taxon>Squamata</taxon>
        <taxon>Bifurcata</taxon>
        <taxon>Unidentata</taxon>
        <taxon>Episquamata</taxon>
        <taxon>Toxicofera</taxon>
        <taxon>Iguania</taxon>
        <taxon>Phrynosomatidae</taxon>
        <taxon>Phrynosomatinae</taxon>
        <taxon>Phrynosoma</taxon>
    </lineage>
</organism>
<evidence type="ECO:0000259" key="2">
    <source>
        <dbReference type="Pfam" id="PF02758"/>
    </source>
</evidence>
<protein>
    <recommendedName>
        <fullName evidence="2">Pyrin domain-containing protein</fullName>
    </recommendedName>
</protein>
<feature type="domain" description="Pyrin" evidence="2">
    <location>
        <begin position="9"/>
        <end position="81"/>
    </location>
</feature>
<proteinExistence type="predicted"/>
<dbReference type="Pfam" id="PF02758">
    <property type="entry name" value="PYRIN"/>
    <property type="match status" value="1"/>
</dbReference>
<dbReference type="EMBL" id="JAIPUX010000521">
    <property type="protein sequence ID" value="KAH0626941.1"/>
    <property type="molecule type" value="Genomic_DNA"/>
</dbReference>
<reference evidence="3 4" key="1">
    <citation type="journal article" date="2022" name="Gigascience">
        <title>A chromosome-level genome assembly and annotation of the desert horned lizard, Phrynosoma platyrhinos, provides insight into chromosomal rearrangements among reptiles.</title>
        <authorList>
            <person name="Koochekian N."/>
            <person name="Ascanio A."/>
            <person name="Farleigh K."/>
            <person name="Card D.C."/>
            <person name="Schield D.R."/>
            <person name="Castoe T.A."/>
            <person name="Jezkova T."/>
        </authorList>
    </citation>
    <scope>NUCLEOTIDE SEQUENCE [LARGE SCALE GENOMIC DNA]</scope>
    <source>
        <strain evidence="3">NK-2021</strain>
    </source>
</reference>
<evidence type="ECO:0000313" key="3">
    <source>
        <dbReference type="EMBL" id="KAH0626941.1"/>
    </source>
</evidence>
<gene>
    <name evidence="3" type="ORF">JD844_002248</name>
</gene>
<feature type="compositionally biased region" description="Basic and acidic residues" evidence="1">
    <location>
        <begin position="279"/>
        <end position="312"/>
    </location>
</feature>
<dbReference type="Proteomes" id="UP000826234">
    <property type="component" value="Unassembled WGS sequence"/>
</dbReference>
<name>A0ABQ7TB37_PHRPL</name>
<keyword evidence="4" id="KW-1185">Reference proteome</keyword>